<evidence type="ECO:0000313" key="1">
    <source>
        <dbReference type="EMBL" id="HAV92623.1"/>
    </source>
</evidence>
<dbReference type="GO" id="GO:0005975">
    <property type="term" value="P:carbohydrate metabolic process"/>
    <property type="evidence" value="ECO:0007669"/>
    <property type="project" value="InterPro"/>
</dbReference>
<sequence length="580" mass="67683">MVMLLISLRISALTTETKEEMIELFNSTSVLDNIETILSLQEGDDSNHISWGVSDAINGLLRMYEVTREDYYLEKSCDYIQEIIEMRDIERAVTTFTDSLGQRHTHGLWRATVNTEYYYYHSRDKDIKFPSMPAEWEWLTYDEWKEYWPNIDEEIFAYPFMVCNGMIVKPLAELCLIAEREGKWEMLGSNRDKIIRDTLINVINEVLDFYEKTYIDSHYIFDTDNMWNLKVFSSDTFRTPDTQKVTCPMNQQYILGQVFVLMFQLTGDTIYIERSKELCNYMKKFIYEKSDCYIWNYYCDTYNPGDRAEDISHAVLDLEFAYKLYGADSSIFDGDDLRKFSNTFTEIMFTGRADMDLEDTVYDIWPLVDGTIYDDILLNSSRSRGNLWLFLTKWSPELYEIGYNICSKSSYNGLACLLRYYDDYEPAEISLSKPNVTYNSDDYIEIYVSEIKRLGIFKYAVYQENGDTFTKGGIAGKDVEDHIIQVNDLRTKSAEDIVFKYWSDNKGILGPSREVVIPVVGKTLYVSHRDEIPVLKLEDITVLVQSKQIPDPYPDVNKYYGLPGCTIDVYYSGGIIERGI</sequence>
<reference evidence="1 2" key="1">
    <citation type="journal article" date="2018" name="Nat. Biotechnol.">
        <title>A standardized bacterial taxonomy based on genome phylogeny substantially revises the tree of life.</title>
        <authorList>
            <person name="Parks D.H."/>
            <person name="Chuvochina M."/>
            <person name="Waite D.W."/>
            <person name="Rinke C."/>
            <person name="Skarshewski A."/>
            <person name="Chaumeil P.A."/>
            <person name="Hugenholtz P."/>
        </authorList>
    </citation>
    <scope>NUCLEOTIDE SEQUENCE [LARGE SCALE GENOMIC DNA]</scope>
    <source>
        <strain evidence="1">UBA9956</strain>
    </source>
</reference>
<comment type="caution">
    <text evidence="1">The sequence shown here is derived from an EMBL/GenBank/DDBJ whole genome shotgun (WGS) entry which is preliminary data.</text>
</comment>
<dbReference type="SUPFAM" id="SSF48208">
    <property type="entry name" value="Six-hairpin glycosidases"/>
    <property type="match status" value="1"/>
</dbReference>
<dbReference type="EMBL" id="DMZY01000166">
    <property type="protein sequence ID" value="HAV92623.1"/>
    <property type="molecule type" value="Genomic_DNA"/>
</dbReference>
<dbReference type="InterPro" id="IPR008928">
    <property type="entry name" value="6-hairpin_glycosidase_sf"/>
</dbReference>
<gene>
    <name evidence="1" type="ORF">DCW38_05520</name>
</gene>
<feature type="non-terminal residue" evidence="1">
    <location>
        <position position="580"/>
    </location>
</feature>
<organism evidence="1 2">
    <name type="scientific">candidate division WOR-3 bacterium</name>
    <dbReference type="NCBI Taxonomy" id="2052148"/>
    <lineage>
        <taxon>Bacteria</taxon>
        <taxon>Bacteria division WOR-3</taxon>
    </lineage>
</organism>
<dbReference type="AlphaFoldDB" id="A0A350HAQ7"/>
<accession>A0A350HAQ7</accession>
<name>A0A350HAQ7_UNCW3</name>
<protein>
    <submittedName>
        <fullName evidence="1">Uncharacterized protein</fullName>
    </submittedName>
</protein>
<proteinExistence type="predicted"/>
<dbReference type="Proteomes" id="UP000264062">
    <property type="component" value="Unassembled WGS sequence"/>
</dbReference>
<evidence type="ECO:0000313" key="2">
    <source>
        <dbReference type="Proteomes" id="UP000264062"/>
    </source>
</evidence>